<organism evidence="1 2">
    <name type="scientific">Komagataeibacter oboediens</name>
    <dbReference type="NCBI Taxonomy" id="65958"/>
    <lineage>
        <taxon>Bacteria</taxon>
        <taxon>Pseudomonadati</taxon>
        <taxon>Pseudomonadota</taxon>
        <taxon>Alphaproteobacteria</taxon>
        <taxon>Acetobacterales</taxon>
        <taxon>Acetobacteraceae</taxon>
        <taxon>Komagataeibacter</taxon>
    </lineage>
</organism>
<dbReference type="Proteomes" id="UP000247417">
    <property type="component" value="Unassembled WGS sequence"/>
</dbReference>
<dbReference type="AlphaFoldDB" id="A0A318QTS3"/>
<sequence length="77" mass="8515">MSVTIVSDAFEKWARNACSVPICVPCCQPGRGQNPVWRQHAAGPPALLARVEQRIPRPGWGTALDTFRHKILHGIIM</sequence>
<accession>A0A318QTS3</accession>
<reference evidence="1 2" key="1">
    <citation type="submission" date="2017-07" db="EMBL/GenBank/DDBJ databases">
        <title>A draft genome sequence of Komagataeibacter oboediens LMG 18849.</title>
        <authorList>
            <person name="Skraban J."/>
            <person name="Cleenwerck I."/>
            <person name="Vandamme P."/>
            <person name="Trcek J."/>
        </authorList>
    </citation>
    <scope>NUCLEOTIDE SEQUENCE [LARGE SCALE GENOMIC DNA]</scope>
    <source>
        <strain evidence="1 2">LMG 18849</strain>
    </source>
</reference>
<gene>
    <name evidence="1" type="ORF">CFR80_02720</name>
</gene>
<protein>
    <submittedName>
        <fullName evidence="1">Uncharacterized protein</fullName>
    </submittedName>
</protein>
<dbReference type="EMBL" id="NKTX01000002">
    <property type="protein sequence ID" value="PYD83287.1"/>
    <property type="molecule type" value="Genomic_DNA"/>
</dbReference>
<evidence type="ECO:0000313" key="1">
    <source>
        <dbReference type="EMBL" id="PYD83287.1"/>
    </source>
</evidence>
<comment type="caution">
    <text evidence="1">The sequence shown here is derived from an EMBL/GenBank/DDBJ whole genome shotgun (WGS) entry which is preliminary data.</text>
</comment>
<name>A0A318QTS3_9PROT</name>
<evidence type="ECO:0000313" key="2">
    <source>
        <dbReference type="Proteomes" id="UP000247417"/>
    </source>
</evidence>
<proteinExistence type="predicted"/>